<organism evidence="2 3">
    <name type="scientific">Lupinus angustifolius</name>
    <name type="common">Narrow-leaved blue lupine</name>
    <dbReference type="NCBI Taxonomy" id="3871"/>
    <lineage>
        <taxon>Eukaryota</taxon>
        <taxon>Viridiplantae</taxon>
        <taxon>Streptophyta</taxon>
        <taxon>Embryophyta</taxon>
        <taxon>Tracheophyta</taxon>
        <taxon>Spermatophyta</taxon>
        <taxon>Magnoliopsida</taxon>
        <taxon>eudicotyledons</taxon>
        <taxon>Gunneridae</taxon>
        <taxon>Pentapetalae</taxon>
        <taxon>rosids</taxon>
        <taxon>fabids</taxon>
        <taxon>Fabales</taxon>
        <taxon>Fabaceae</taxon>
        <taxon>Papilionoideae</taxon>
        <taxon>50 kb inversion clade</taxon>
        <taxon>genistoids sensu lato</taxon>
        <taxon>core genistoids</taxon>
        <taxon>Genisteae</taxon>
        <taxon>Lupinus</taxon>
    </lineage>
</organism>
<comment type="caution">
    <text evidence="2">The sequence shown here is derived from an EMBL/GenBank/DDBJ whole genome shotgun (WGS) entry which is preliminary data.</text>
</comment>
<feature type="compositionally biased region" description="Basic and acidic residues" evidence="1">
    <location>
        <begin position="57"/>
        <end position="71"/>
    </location>
</feature>
<reference evidence="2 3" key="1">
    <citation type="journal article" date="2017" name="Plant Biotechnol. J.">
        <title>A comprehensive draft genome sequence for lupin (Lupinus angustifolius), an emerging health food: insights into plant-microbe interactions and legume evolution.</title>
        <authorList>
            <person name="Hane J.K."/>
            <person name="Ming Y."/>
            <person name="Kamphuis L.G."/>
            <person name="Nelson M.N."/>
            <person name="Garg G."/>
            <person name="Atkins C.A."/>
            <person name="Bayer P.E."/>
            <person name="Bravo A."/>
            <person name="Bringans S."/>
            <person name="Cannon S."/>
            <person name="Edwards D."/>
            <person name="Foley R."/>
            <person name="Gao L.L."/>
            <person name="Harrison M.J."/>
            <person name="Huang W."/>
            <person name="Hurgobin B."/>
            <person name="Li S."/>
            <person name="Liu C.W."/>
            <person name="McGrath A."/>
            <person name="Morahan G."/>
            <person name="Murray J."/>
            <person name="Weller J."/>
            <person name="Jian J."/>
            <person name="Singh K.B."/>
        </authorList>
    </citation>
    <scope>NUCLEOTIDE SEQUENCE [LARGE SCALE GENOMIC DNA]</scope>
    <source>
        <strain evidence="3">cv. Tanjil</strain>
        <tissue evidence="2">Whole plant</tissue>
    </source>
</reference>
<evidence type="ECO:0000313" key="3">
    <source>
        <dbReference type="Proteomes" id="UP000188354"/>
    </source>
</evidence>
<dbReference type="Gramene" id="OIW21277">
    <property type="protein sequence ID" value="OIW21277"/>
    <property type="gene ID" value="TanjilG_31392"/>
</dbReference>
<dbReference type="AlphaFoldDB" id="A0A394DMQ6"/>
<protein>
    <submittedName>
        <fullName evidence="2">Uncharacterized protein</fullName>
    </submittedName>
</protein>
<accession>A0A394DMQ6</accession>
<dbReference type="Proteomes" id="UP000188354">
    <property type="component" value="Unassembled WGS sequence"/>
</dbReference>
<evidence type="ECO:0000313" key="2">
    <source>
        <dbReference type="EMBL" id="OIW21277.1"/>
    </source>
</evidence>
<dbReference type="EMBL" id="MLAU01021763">
    <property type="protein sequence ID" value="OIW21277.1"/>
    <property type="molecule type" value="Genomic_DNA"/>
</dbReference>
<feature type="compositionally biased region" description="Polar residues" evidence="1">
    <location>
        <begin position="36"/>
        <end position="46"/>
    </location>
</feature>
<feature type="region of interest" description="Disordered" evidence="1">
    <location>
        <begin position="1"/>
        <end position="71"/>
    </location>
</feature>
<evidence type="ECO:0000256" key="1">
    <source>
        <dbReference type="SAM" id="MobiDB-lite"/>
    </source>
</evidence>
<sequence length="71" mass="7867">MTEETPSSMTMTEETPSSMILDSDRVLTGSPRPMTKPNTSHLTGTLKQLIKPMAKTESGHKPTYDQDRSMP</sequence>
<feature type="compositionally biased region" description="Low complexity" evidence="1">
    <location>
        <begin position="1"/>
        <end position="19"/>
    </location>
</feature>
<keyword evidence="3" id="KW-1185">Reference proteome</keyword>
<gene>
    <name evidence="2" type="ORF">TanjilG_31392</name>
</gene>
<name>A0A394DMQ6_LUPAN</name>
<proteinExistence type="predicted"/>